<dbReference type="EMBL" id="CCND01000049">
    <property type="protein sequence ID" value="CDX62317.1"/>
    <property type="molecule type" value="Genomic_DNA"/>
</dbReference>
<dbReference type="AlphaFoldDB" id="A0A090GHT5"/>
<reference evidence="1 3" key="2">
    <citation type="submission" date="2014-08" db="EMBL/GenBank/DDBJ databases">
        <authorList>
            <person name="Moulin Lionel"/>
        </authorList>
    </citation>
    <scope>NUCLEOTIDE SEQUENCE [LARGE SCALE GENOMIC DNA]</scope>
</reference>
<sequence>MPDILEKPSPRRLTPTGLDAIRRFADFGEDLTRAPDRQKCLVAWLRRQTGEVPEWLKGTDCKSVGLAYVGSNPTLSTTAGPEALNEQVSDRKCMALFG</sequence>
<evidence type="ECO:0000313" key="3">
    <source>
        <dbReference type="Proteomes" id="UP000046373"/>
    </source>
</evidence>
<evidence type="ECO:0000313" key="4">
    <source>
        <dbReference type="Proteomes" id="UP000182888"/>
    </source>
</evidence>
<evidence type="ECO:0000313" key="2">
    <source>
        <dbReference type="EMBL" id="CDX62317.1"/>
    </source>
</evidence>
<accession>A0A090GHT5</accession>
<reference evidence="4" key="3">
    <citation type="submission" date="2014-08" db="EMBL/GenBank/DDBJ databases">
        <authorList>
            <person name="Edwards T."/>
        </authorList>
    </citation>
    <scope>NUCLEOTIDE SEQUENCE [LARGE SCALE GENOMIC DNA]</scope>
</reference>
<reference evidence="2" key="1">
    <citation type="submission" date="2014-08" db="EMBL/GenBank/DDBJ databases">
        <title>DNA barcoding of Bradysia (Diptera: Sciaridae) for detection of the immature stages on agricultural crops.</title>
        <authorList>
            <person name="Shin S."/>
            <person name="Jung S."/>
            <person name="Heller K."/>
            <person name="Menzel F."/>
            <person name="Hong T.-K."/>
            <person name="Lee H."/>
            <person name="Lee S."/>
        </authorList>
    </citation>
    <scope>NUCLEOTIDE SEQUENCE</scope>
</reference>
<gene>
    <name evidence="2" type="ORF">MPL1032_60005</name>
    <name evidence="1" type="ORF">MPLDJ20_140230</name>
</gene>
<dbReference type="EMBL" id="CCNB01000006">
    <property type="protein sequence ID" value="CDX31290.1"/>
    <property type="molecule type" value="Genomic_DNA"/>
</dbReference>
<protein>
    <submittedName>
        <fullName evidence="1">Uncharacterized protein</fullName>
    </submittedName>
</protein>
<dbReference type="Proteomes" id="UP000046373">
    <property type="component" value="Unassembled WGS sequence"/>
</dbReference>
<evidence type="ECO:0000313" key="1">
    <source>
        <dbReference type="EMBL" id="CDX31290.1"/>
    </source>
</evidence>
<proteinExistence type="predicted"/>
<dbReference type="Proteomes" id="UP000182888">
    <property type="component" value="Unassembled WGS sequence"/>
</dbReference>
<name>A0A090GHT5_MESPL</name>
<organism evidence="1 3">
    <name type="scientific">Mesorhizobium plurifarium</name>
    <dbReference type="NCBI Taxonomy" id="69974"/>
    <lineage>
        <taxon>Bacteria</taxon>
        <taxon>Pseudomonadati</taxon>
        <taxon>Pseudomonadota</taxon>
        <taxon>Alphaproteobacteria</taxon>
        <taxon>Hyphomicrobiales</taxon>
        <taxon>Phyllobacteriaceae</taxon>
        <taxon>Mesorhizobium</taxon>
    </lineage>
</organism>